<dbReference type="OrthoDB" id="5151592at2759"/>
<name>A0A9P4HF26_9PLEO</name>
<evidence type="ECO:0000313" key="2">
    <source>
        <dbReference type="Proteomes" id="UP000799777"/>
    </source>
</evidence>
<proteinExistence type="predicted"/>
<dbReference type="AlphaFoldDB" id="A0A9P4HF26"/>
<gene>
    <name evidence="1" type="ORF">EK21DRAFT_110078</name>
</gene>
<accession>A0A9P4HF26</accession>
<keyword evidence="2" id="KW-1185">Reference proteome</keyword>
<comment type="caution">
    <text evidence="1">The sequence shown here is derived from an EMBL/GenBank/DDBJ whole genome shotgun (WGS) entry which is preliminary data.</text>
</comment>
<sequence>MRQIATNRSRRNTLVNGRGVRAPQRLLRKDISFKRGLAVRELILEMVTRFVTTADAIDTPPYEAIRRAIASIPAINPEHDIDILGRASRILICAKDQGTYIDAVRYQAQSDVQQYEEVLIPTADAPVSQHESLLQRQTQISQDMGQKATNQKQAVANHYIEYGAKPIIKLMEAFRGANGMVNGTGTTCPATSTYAPAVLFPPAAPTYNSAQAGSQQEAAKFQIPLSWYSNMLTQQHTNMQIMNNVGGGSTNFHLANSSGSIIW</sequence>
<organism evidence="1 2">
    <name type="scientific">Setomelanomma holmii</name>
    <dbReference type="NCBI Taxonomy" id="210430"/>
    <lineage>
        <taxon>Eukaryota</taxon>
        <taxon>Fungi</taxon>
        <taxon>Dikarya</taxon>
        <taxon>Ascomycota</taxon>
        <taxon>Pezizomycotina</taxon>
        <taxon>Dothideomycetes</taxon>
        <taxon>Pleosporomycetidae</taxon>
        <taxon>Pleosporales</taxon>
        <taxon>Pleosporineae</taxon>
        <taxon>Phaeosphaeriaceae</taxon>
        <taxon>Setomelanomma</taxon>
    </lineage>
</organism>
<reference evidence="1" key="1">
    <citation type="journal article" date="2020" name="Stud. Mycol.">
        <title>101 Dothideomycetes genomes: a test case for predicting lifestyles and emergence of pathogens.</title>
        <authorList>
            <person name="Haridas S."/>
            <person name="Albert R."/>
            <person name="Binder M."/>
            <person name="Bloem J."/>
            <person name="Labutti K."/>
            <person name="Salamov A."/>
            <person name="Andreopoulos B."/>
            <person name="Baker S."/>
            <person name="Barry K."/>
            <person name="Bills G."/>
            <person name="Bluhm B."/>
            <person name="Cannon C."/>
            <person name="Castanera R."/>
            <person name="Culley D."/>
            <person name="Daum C."/>
            <person name="Ezra D."/>
            <person name="Gonzalez J."/>
            <person name="Henrissat B."/>
            <person name="Kuo A."/>
            <person name="Liang C."/>
            <person name="Lipzen A."/>
            <person name="Lutzoni F."/>
            <person name="Magnuson J."/>
            <person name="Mondo S."/>
            <person name="Nolan M."/>
            <person name="Ohm R."/>
            <person name="Pangilinan J."/>
            <person name="Park H.-J."/>
            <person name="Ramirez L."/>
            <person name="Alfaro M."/>
            <person name="Sun H."/>
            <person name="Tritt A."/>
            <person name="Yoshinaga Y."/>
            <person name="Zwiers L.-H."/>
            <person name="Turgeon B."/>
            <person name="Goodwin S."/>
            <person name="Spatafora J."/>
            <person name="Crous P."/>
            <person name="Grigoriev I."/>
        </authorList>
    </citation>
    <scope>NUCLEOTIDE SEQUENCE</scope>
    <source>
        <strain evidence="1">CBS 110217</strain>
    </source>
</reference>
<evidence type="ECO:0000313" key="1">
    <source>
        <dbReference type="EMBL" id="KAF2032405.1"/>
    </source>
</evidence>
<dbReference type="Proteomes" id="UP000799777">
    <property type="component" value="Unassembled WGS sequence"/>
</dbReference>
<dbReference type="EMBL" id="ML978173">
    <property type="protein sequence ID" value="KAF2032405.1"/>
    <property type="molecule type" value="Genomic_DNA"/>
</dbReference>
<protein>
    <submittedName>
        <fullName evidence="1">Uncharacterized protein</fullName>
    </submittedName>
</protein>